<keyword evidence="1" id="KW-0812">Transmembrane</keyword>
<sequence length="143" mass="15980">MHELKTCFRSELFTVVPYSYCYLFRFTTIFTTTSSFFSSSSSSSSSSSVMSFPRPPSLVLSFTAIPRASFMVIVHSFSLIVIVLAAYFTSRCLSPPFRQDHLPRLTLFLCPFPGGSHRLAVELPRESSALASLLMGFMATVKY</sequence>
<keyword evidence="1" id="KW-0472">Membrane</keyword>
<protein>
    <submittedName>
        <fullName evidence="2">Uncharacterized protein</fullName>
    </submittedName>
</protein>
<evidence type="ECO:0000313" key="2">
    <source>
        <dbReference type="EMBL" id="MPC73840.1"/>
    </source>
</evidence>
<feature type="transmembrane region" description="Helical" evidence="1">
    <location>
        <begin position="58"/>
        <end position="88"/>
    </location>
</feature>
<evidence type="ECO:0000256" key="1">
    <source>
        <dbReference type="SAM" id="Phobius"/>
    </source>
</evidence>
<reference evidence="2 3" key="1">
    <citation type="submission" date="2019-05" db="EMBL/GenBank/DDBJ databases">
        <title>Another draft genome of Portunus trituberculatus and its Hox gene families provides insights of decapod evolution.</title>
        <authorList>
            <person name="Jeong J.-H."/>
            <person name="Song I."/>
            <person name="Kim S."/>
            <person name="Choi T."/>
            <person name="Kim D."/>
            <person name="Ryu S."/>
            <person name="Kim W."/>
        </authorList>
    </citation>
    <scope>NUCLEOTIDE SEQUENCE [LARGE SCALE GENOMIC DNA]</scope>
    <source>
        <tissue evidence="2">Muscle</tissue>
    </source>
</reference>
<keyword evidence="3" id="KW-1185">Reference proteome</keyword>
<dbReference type="EMBL" id="VSRR010037653">
    <property type="protein sequence ID" value="MPC73840.1"/>
    <property type="molecule type" value="Genomic_DNA"/>
</dbReference>
<dbReference type="AlphaFoldDB" id="A0A5B7HN79"/>
<comment type="caution">
    <text evidence="2">The sequence shown here is derived from an EMBL/GenBank/DDBJ whole genome shotgun (WGS) entry which is preliminary data.</text>
</comment>
<accession>A0A5B7HN79</accession>
<name>A0A5B7HN79_PORTR</name>
<evidence type="ECO:0000313" key="3">
    <source>
        <dbReference type="Proteomes" id="UP000324222"/>
    </source>
</evidence>
<feature type="transmembrane region" description="Helical" evidence="1">
    <location>
        <begin position="12"/>
        <end position="38"/>
    </location>
</feature>
<dbReference type="Proteomes" id="UP000324222">
    <property type="component" value="Unassembled WGS sequence"/>
</dbReference>
<organism evidence="2 3">
    <name type="scientific">Portunus trituberculatus</name>
    <name type="common">Swimming crab</name>
    <name type="synonym">Neptunus trituberculatus</name>
    <dbReference type="NCBI Taxonomy" id="210409"/>
    <lineage>
        <taxon>Eukaryota</taxon>
        <taxon>Metazoa</taxon>
        <taxon>Ecdysozoa</taxon>
        <taxon>Arthropoda</taxon>
        <taxon>Crustacea</taxon>
        <taxon>Multicrustacea</taxon>
        <taxon>Malacostraca</taxon>
        <taxon>Eumalacostraca</taxon>
        <taxon>Eucarida</taxon>
        <taxon>Decapoda</taxon>
        <taxon>Pleocyemata</taxon>
        <taxon>Brachyura</taxon>
        <taxon>Eubrachyura</taxon>
        <taxon>Portunoidea</taxon>
        <taxon>Portunidae</taxon>
        <taxon>Portuninae</taxon>
        <taxon>Portunus</taxon>
    </lineage>
</organism>
<proteinExistence type="predicted"/>
<gene>
    <name evidence="2" type="ORF">E2C01_068180</name>
</gene>
<keyword evidence="1" id="KW-1133">Transmembrane helix</keyword>